<comment type="caution">
    <text evidence="1">The sequence shown here is derived from an EMBL/GenBank/DDBJ whole genome shotgun (WGS) entry which is preliminary data.</text>
</comment>
<evidence type="ECO:0000313" key="1">
    <source>
        <dbReference type="EMBL" id="KKL91786.1"/>
    </source>
</evidence>
<dbReference type="EMBL" id="LAZR01019644">
    <property type="protein sequence ID" value="KKL91786.1"/>
    <property type="molecule type" value="Genomic_DNA"/>
</dbReference>
<dbReference type="AlphaFoldDB" id="A0A0F9GMP8"/>
<protein>
    <recommendedName>
        <fullName evidence="2">Fibronectin type-III domain-containing protein</fullName>
    </recommendedName>
</protein>
<evidence type="ECO:0008006" key="2">
    <source>
        <dbReference type="Google" id="ProtNLM"/>
    </source>
</evidence>
<organism evidence="1">
    <name type="scientific">marine sediment metagenome</name>
    <dbReference type="NCBI Taxonomy" id="412755"/>
    <lineage>
        <taxon>unclassified sequences</taxon>
        <taxon>metagenomes</taxon>
        <taxon>ecological metagenomes</taxon>
    </lineage>
</organism>
<gene>
    <name evidence="1" type="ORF">LCGC14_1891220</name>
</gene>
<sequence length="785" mass="83812">MATEEQTDVHTLTSSISGGSSWGQRITISNRIVSKLSFYLKRTGSPGGNTTFLIRKFSDDSIIATKEWGPSNNLSTTAAWYEVTFDTPVLINEEVYILATASGGGVISVYSSHPDNIKSGEWIMRRTSEGVYDRLFEEVDFGYIYTYSVAAPTVTTQTCGNVDPDGTTATGRGNITDLGGANPTAHGHCWDTSTDPTTSDSSVDNGAASATGAFTSAITGLTPGTVYYTRAFATNSSGTSYGANVLFTAALSRAGIIWMEGSNFRGFDENAIEGKYIRTADVDDTAVNGETEFPISSNWAFDHVAAADPHVGYVLESLFDAQTVLHATSDDTPVALTVTEQTLVGRQTGGNIAAVALGIADNNVAQIDDADAADDDYAKFTAAGLEGRSYQELVNDISGVIKATDVEVSELSTATYDDVQDYENFKGDGTLLTGGAFTDNGDGTIAVASGTAWAKATDSDTAVGKFFNFSADNSVGLTDLTTNYIYLDYNGGTPQMVVATSILTHGFKQDHVLVGTSFRDGLISHFHHVDTVGIGRMRRVDMHHREEHAVHRVDGIVTSSVGTRNLSITAGVLYEGISRHTTSPFTTPNSGTADDTEANTLHDADGGFATTDVGKTVHNTTDDTYAEVTAFVDSGQLTLTADIFISGENYDLDSFTYWYTTDSGSTWTEVRGATAISNSQYNNIASGLVNLTANRYGVHWVYMEVDGEHFHVLYGQGNYKINEAEEATPPSISPNIVNQYCALIAKIIVQQGTDTLSIMFPWTTVFTSSFATDHGSLGGLSDVAD</sequence>
<feature type="non-terminal residue" evidence="1">
    <location>
        <position position="785"/>
    </location>
</feature>
<accession>A0A0F9GMP8</accession>
<name>A0A0F9GMP8_9ZZZZ</name>
<reference evidence="1" key="1">
    <citation type="journal article" date="2015" name="Nature">
        <title>Complex archaea that bridge the gap between prokaryotes and eukaryotes.</title>
        <authorList>
            <person name="Spang A."/>
            <person name="Saw J.H."/>
            <person name="Jorgensen S.L."/>
            <person name="Zaremba-Niedzwiedzka K."/>
            <person name="Martijn J."/>
            <person name="Lind A.E."/>
            <person name="van Eijk R."/>
            <person name="Schleper C."/>
            <person name="Guy L."/>
            <person name="Ettema T.J."/>
        </authorList>
    </citation>
    <scope>NUCLEOTIDE SEQUENCE</scope>
</reference>
<proteinExistence type="predicted"/>